<accession>A0A422MYF7</accession>
<dbReference type="RefSeq" id="XP_029234543.1">
    <property type="nucleotide sequence ID" value="XM_029385607.1"/>
</dbReference>
<reference evidence="2 3" key="1">
    <citation type="journal article" date="2018" name="BMC Genomics">
        <title>Genomic comparison of Trypanosoma conorhini and Trypanosoma rangeli to Trypanosoma cruzi strains of high and low virulence.</title>
        <authorList>
            <person name="Bradwell K.R."/>
            <person name="Koparde V.N."/>
            <person name="Matveyev A.V."/>
            <person name="Serrano M.G."/>
            <person name="Alves J.M."/>
            <person name="Parikh H."/>
            <person name="Huang B."/>
            <person name="Lee V."/>
            <person name="Espinosa-Alvarez O."/>
            <person name="Ortiz P.A."/>
            <person name="Costa-Martins A.G."/>
            <person name="Teixeira M.M."/>
            <person name="Buck G.A."/>
        </authorList>
    </citation>
    <scope>NUCLEOTIDE SEQUENCE [LARGE SCALE GENOMIC DNA]</scope>
    <source>
        <strain evidence="2 3">AM80</strain>
    </source>
</reference>
<comment type="caution">
    <text evidence="2">The sequence shown here is derived from an EMBL/GenBank/DDBJ whole genome shotgun (WGS) entry which is preliminary data.</text>
</comment>
<organism evidence="2 3">
    <name type="scientific">Trypanosoma rangeli</name>
    <dbReference type="NCBI Taxonomy" id="5698"/>
    <lineage>
        <taxon>Eukaryota</taxon>
        <taxon>Discoba</taxon>
        <taxon>Euglenozoa</taxon>
        <taxon>Kinetoplastea</taxon>
        <taxon>Metakinetoplastina</taxon>
        <taxon>Trypanosomatida</taxon>
        <taxon>Trypanosomatidae</taxon>
        <taxon>Trypanosoma</taxon>
        <taxon>Herpetosoma</taxon>
    </lineage>
</organism>
<evidence type="ECO:0000256" key="1">
    <source>
        <dbReference type="SAM" id="MobiDB-lite"/>
    </source>
</evidence>
<keyword evidence="3" id="KW-1185">Reference proteome</keyword>
<gene>
    <name evidence="2" type="ORF">TraAM80_08882</name>
</gene>
<name>A0A422MYF7_TRYRA</name>
<protein>
    <submittedName>
        <fullName evidence="2">Uncharacterized protein</fullName>
    </submittedName>
</protein>
<dbReference type="EMBL" id="MKGL01000479">
    <property type="protein sequence ID" value="RNE98258.1"/>
    <property type="molecule type" value="Genomic_DNA"/>
</dbReference>
<sequence>MAGGGGDGGARTNGLAVAQGLPGDRGKGAPCVVRTCARPASGAPKLCWGFPRTGGFFSTPLAAAWRGGRLKVMEVKKKKKKKSACSDGALLVGFLAGRAPATPNGPRGGRKTVGIAPHPTPPPADGMARGVSARRGRAGQVFIRLQPSSGPAQTPQIANPIGMEPAPLQRLPRYCFVFTKSAEMPGVVAAGVPSSALGGWGRLGGFSFPSGEARTCICLFFFLRKKAILLGPVSCRSSKRSPGGASNRHHQDLKLGFFSIKRLYS</sequence>
<evidence type="ECO:0000313" key="2">
    <source>
        <dbReference type="EMBL" id="RNE98258.1"/>
    </source>
</evidence>
<dbReference type="GeneID" id="40332815"/>
<proteinExistence type="predicted"/>
<dbReference type="AlphaFoldDB" id="A0A422MYF7"/>
<dbReference type="Proteomes" id="UP000283634">
    <property type="component" value="Unassembled WGS sequence"/>
</dbReference>
<feature type="region of interest" description="Disordered" evidence="1">
    <location>
        <begin position="98"/>
        <end position="130"/>
    </location>
</feature>
<evidence type="ECO:0000313" key="3">
    <source>
        <dbReference type="Proteomes" id="UP000283634"/>
    </source>
</evidence>